<keyword evidence="2" id="KW-1185">Reference proteome</keyword>
<accession>A0A0C2TCK2</accession>
<dbReference type="InParanoid" id="A0A0C2TCK2"/>
<proteinExistence type="predicted"/>
<evidence type="ECO:0000313" key="2">
    <source>
        <dbReference type="Proteomes" id="UP000054549"/>
    </source>
</evidence>
<protein>
    <submittedName>
        <fullName evidence="1">Uncharacterized protein</fullName>
    </submittedName>
</protein>
<dbReference type="Proteomes" id="UP000054549">
    <property type="component" value="Unassembled WGS sequence"/>
</dbReference>
<evidence type="ECO:0000313" key="1">
    <source>
        <dbReference type="EMBL" id="KIL64529.1"/>
    </source>
</evidence>
<feature type="non-terminal residue" evidence="1">
    <location>
        <position position="1"/>
    </location>
</feature>
<organism evidence="1 2">
    <name type="scientific">Amanita muscaria (strain Koide BX008)</name>
    <dbReference type="NCBI Taxonomy" id="946122"/>
    <lineage>
        <taxon>Eukaryota</taxon>
        <taxon>Fungi</taxon>
        <taxon>Dikarya</taxon>
        <taxon>Basidiomycota</taxon>
        <taxon>Agaricomycotina</taxon>
        <taxon>Agaricomycetes</taxon>
        <taxon>Agaricomycetidae</taxon>
        <taxon>Agaricales</taxon>
        <taxon>Pluteineae</taxon>
        <taxon>Amanitaceae</taxon>
        <taxon>Amanita</taxon>
    </lineage>
</organism>
<reference evidence="1 2" key="1">
    <citation type="submission" date="2014-04" db="EMBL/GenBank/DDBJ databases">
        <title>Evolutionary Origins and Diversification of the Mycorrhizal Mutualists.</title>
        <authorList>
            <consortium name="DOE Joint Genome Institute"/>
            <consortium name="Mycorrhizal Genomics Consortium"/>
            <person name="Kohler A."/>
            <person name="Kuo A."/>
            <person name="Nagy L.G."/>
            <person name="Floudas D."/>
            <person name="Copeland A."/>
            <person name="Barry K.W."/>
            <person name="Cichocki N."/>
            <person name="Veneault-Fourrey C."/>
            <person name="LaButti K."/>
            <person name="Lindquist E.A."/>
            <person name="Lipzen A."/>
            <person name="Lundell T."/>
            <person name="Morin E."/>
            <person name="Murat C."/>
            <person name="Riley R."/>
            <person name="Ohm R."/>
            <person name="Sun H."/>
            <person name="Tunlid A."/>
            <person name="Henrissat B."/>
            <person name="Grigoriev I.V."/>
            <person name="Hibbett D.S."/>
            <person name="Martin F."/>
        </authorList>
    </citation>
    <scope>NUCLEOTIDE SEQUENCE [LARGE SCALE GENOMIC DNA]</scope>
    <source>
        <strain evidence="1 2">Koide BX008</strain>
    </source>
</reference>
<sequence length="75" mass="8278">RVLSFLQEIRIKRASVSGPFGLSRELRATPLTSARVAPCDEATRARSIKTTVDVPPRHLSPDPPFVKTLVGYFSI</sequence>
<dbReference type="AlphaFoldDB" id="A0A0C2TCK2"/>
<dbReference type="HOGENOM" id="CLU_2677641_0_0_1"/>
<gene>
    <name evidence="1" type="ORF">M378DRAFT_162970</name>
</gene>
<dbReference type="EMBL" id="KN818248">
    <property type="protein sequence ID" value="KIL64529.1"/>
    <property type="molecule type" value="Genomic_DNA"/>
</dbReference>
<name>A0A0C2TCK2_AMAMK</name>